<keyword evidence="2" id="KW-0540">Nuclease</keyword>
<reference evidence="2" key="1">
    <citation type="submission" date="2020-10" db="EMBL/GenBank/DDBJ databases">
        <title>Connecting structure to function with the recovery of over 1000 high-quality activated sludge metagenome-assembled genomes encoding full-length rRNA genes using long-read sequencing.</title>
        <authorList>
            <person name="Singleton C.M."/>
            <person name="Petriglieri F."/>
            <person name="Kristensen J.M."/>
            <person name="Kirkegaard R.H."/>
            <person name="Michaelsen T.Y."/>
            <person name="Andersen M.H."/>
            <person name="Karst S.M."/>
            <person name="Dueholm M.S."/>
            <person name="Nielsen P.H."/>
            <person name="Albertsen M."/>
        </authorList>
    </citation>
    <scope>NUCLEOTIDE SEQUENCE</scope>
    <source>
        <strain evidence="2">EsbW_18-Q3-R4-48_MAXAC.044</strain>
    </source>
</reference>
<dbReference type="AlphaFoldDB" id="A0A9D7F8T1"/>
<dbReference type="EMBL" id="JADJNC010000025">
    <property type="protein sequence ID" value="MBK7424224.1"/>
    <property type="molecule type" value="Genomic_DNA"/>
</dbReference>
<dbReference type="Gene3D" id="3.60.10.10">
    <property type="entry name" value="Endonuclease/exonuclease/phosphatase"/>
    <property type="match status" value="1"/>
</dbReference>
<keyword evidence="2" id="KW-0378">Hydrolase</keyword>
<name>A0A9D7F8T1_9RHOO</name>
<dbReference type="InterPro" id="IPR036691">
    <property type="entry name" value="Endo/exonu/phosph_ase_sf"/>
</dbReference>
<comment type="caution">
    <text evidence="2">The sequence shown here is derived from an EMBL/GenBank/DDBJ whole genome shotgun (WGS) entry which is preliminary data.</text>
</comment>
<protein>
    <submittedName>
        <fullName evidence="2">Endonuclease/exonuclease/phosphatase family protein</fullName>
    </submittedName>
</protein>
<evidence type="ECO:0000313" key="2">
    <source>
        <dbReference type="EMBL" id="MBK7424224.1"/>
    </source>
</evidence>
<dbReference type="InterPro" id="IPR005135">
    <property type="entry name" value="Endo/exonuclease/phosphatase"/>
</dbReference>
<organism evidence="2 3">
    <name type="scientific">Candidatus Propionivibrio dominans</name>
    <dbReference type="NCBI Taxonomy" id="2954373"/>
    <lineage>
        <taxon>Bacteria</taxon>
        <taxon>Pseudomonadati</taxon>
        <taxon>Pseudomonadota</taxon>
        <taxon>Betaproteobacteria</taxon>
        <taxon>Rhodocyclales</taxon>
        <taxon>Rhodocyclaceae</taxon>
        <taxon>Propionivibrio</taxon>
    </lineage>
</organism>
<keyword evidence="2" id="KW-0255">Endonuclease</keyword>
<evidence type="ECO:0000259" key="1">
    <source>
        <dbReference type="Pfam" id="PF03372"/>
    </source>
</evidence>
<feature type="domain" description="Endonuclease/exonuclease/phosphatase" evidence="1">
    <location>
        <begin position="5"/>
        <end position="212"/>
    </location>
</feature>
<proteinExistence type="predicted"/>
<dbReference type="Pfam" id="PF03372">
    <property type="entry name" value="Exo_endo_phos"/>
    <property type="match status" value="1"/>
</dbReference>
<dbReference type="GO" id="GO:0004519">
    <property type="term" value="F:endonuclease activity"/>
    <property type="evidence" value="ECO:0007669"/>
    <property type="project" value="UniProtKB-KW"/>
</dbReference>
<evidence type="ECO:0000313" key="3">
    <source>
        <dbReference type="Proteomes" id="UP000886602"/>
    </source>
</evidence>
<accession>A0A9D7F8T1</accession>
<dbReference type="Proteomes" id="UP000886602">
    <property type="component" value="Unassembled WGS sequence"/>
</dbReference>
<sequence length="222" mass="24252">MRIGTWNLDAQWSKEHQTLLAREGCDVWLLTEVNPKARDKKATIAGYHAHFSTGVMARGQHWAAVLSQIPLTPLPDPHEASAAALVNRVTYCSTILPWAGCTTPPPTPWVGTSLEDMARPAIDRLKKVLPKSKTVWGGDWNQNLAGGWQHVGSAGMRKVVESAISLLELRVATAELPFQTGANQNTIDHIAVPLQWKIESAVRISAVGLSDHDAYIIEVVEA</sequence>
<dbReference type="SUPFAM" id="SSF56219">
    <property type="entry name" value="DNase I-like"/>
    <property type="match status" value="1"/>
</dbReference>
<gene>
    <name evidence="2" type="ORF">IPJ48_14730</name>
</gene>